<evidence type="ECO:0000313" key="1">
    <source>
        <dbReference type="EMBL" id="AJK49273.1"/>
    </source>
</evidence>
<name>A0A0B6S0U7_BURPL</name>
<evidence type="ECO:0008006" key="3">
    <source>
        <dbReference type="Google" id="ProtNLM"/>
    </source>
</evidence>
<accession>A0A0B6S0U7</accession>
<proteinExistence type="predicted"/>
<dbReference type="InterPro" id="IPR022050">
    <property type="entry name" value="T_hemolysin"/>
</dbReference>
<dbReference type="AlphaFoldDB" id="A0A0B6S0U7"/>
<reference evidence="2" key="1">
    <citation type="submission" date="2011-03" db="EMBL/GenBank/DDBJ databases">
        <authorList>
            <person name="Voget S."/>
            <person name="Streit W.R."/>
            <person name="Jaeger K.E."/>
            <person name="Daniel R."/>
        </authorList>
    </citation>
    <scope>NUCLEOTIDE SEQUENCE [LARGE SCALE GENOMIC DNA]</scope>
    <source>
        <strain evidence="2">PG1</strain>
    </source>
</reference>
<dbReference type="Proteomes" id="UP000031838">
    <property type="component" value="Chromosome 2"/>
</dbReference>
<dbReference type="HOGENOM" id="CLU_092721_3_1_4"/>
<evidence type="ECO:0000313" key="2">
    <source>
        <dbReference type="Proteomes" id="UP000031838"/>
    </source>
</evidence>
<dbReference type="KEGG" id="bpla:bpln_2g12790"/>
<reference evidence="1 2" key="2">
    <citation type="journal article" date="2016" name="Appl. Microbiol. Biotechnol.">
        <title>Mutations improving production and secretion of extracellular lipase by Burkholderia glumae PG1.</title>
        <authorList>
            <person name="Knapp A."/>
            <person name="Voget S."/>
            <person name="Gao R."/>
            <person name="Zaburannyi N."/>
            <person name="Krysciak D."/>
            <person name="Breuer M."/>
            <person name="Hauer B."/>
            <person name="Streit W.R."/>
            <person name="Muller R."/>
            <person name="Daniel R."/>
            <person name="Jaeger K.E."/>
        </authorList>
    </citation>
    <scope>NUCLEOTIDE SEQUENCE [LARGE SCALE GENOMIC DNA]</scope>
    <source>
        <strain evidence="1 2">PG1</strain>
    </source>
</reference>
<sequence>MKIRVAKQGTALWTIAAGAVKKKYRIAYEAQVEPNPENFVVAIDDAQRILACAGITFAGPTPLFSEQYLEKPIEAVIHDTWRVEYFRSEIAEIGNLISNDISASASVIKLVPLLAWCMGARALLCTVTTKVAGLLKNYDIQFEPICEADPARVAGAGHAWGSYYANRPVTGLIHVADHRALLRHMTTSMDFISRSHADQLETVS</sequence>
<dbReference type="RefSeq" id="WP_158336087.1">
    <property type="nucleotide sequence ID" value="NZ_BSTO01000001.1"/>
</dbReference>
<dbReference type="EMBL" id="CP002581">
    <property type="protein sequence ID" value="AJK49273.1"/>
    <property type="molecule type" value="Genomic_DNA"/>
</dbReference>
<protein>
    <recommendedName>
        <fullName evidence="3">Thermostable hemolysin</fullName>
    </recommendedName>
</protein>
<organism evidence="1 2">
    <name type="scientific">Burkholderia plantarii</name>
    <dbReference type="NCBI Taxonomy" id="41899"/>
    <lineage>
        <taxon>Bacteria</taxon>
        <taxon>Pseudomonadati</taxon>
        <taxon>Pseudomonadota</taxon>
        <taxon>Betaproteobacteria</taxon>
        <taxon>Burkholderiales</taxon>
        <taxon>Burkholderiaceae</taxon>
        <taxon>Burkholderia</taxon>
    </lineage>
</organism>
<gene>
    <name evidence="1" type="ORF">BGL_2c11950</name>
</gene>
<dbReference type="Pfam" id="PF12261">
    <property type="entry name" value="T_hemolysin"/>
    <property type="match status" value="1"/>
</dbReference>
<keyword evidence="2" id="KW-1185">Reference proteome</keyword>
<dbReference type="KEGG" id="bgp:BGL_2c11950"/>